<dbReference type="STRING" id="588581.Cpap_0249"/>
<dbReference type="PANTHER" id="PTHR43495">
    <property type="entry name" value="GABA PERMEASE"/>
    <property type="match status" value="1"/>
</dbReference>
<dbReference type="Proteomes" id="UP000003860">
    <property type="component" value="Unassembled WGS sequence"/>
</dbReference>
<dbReference type="Pfam" id="PF00324">
    <property type="entry name" value="AA_permease"/>
    <property type="match status" value="1"/>
</dbReference>
<dbReference type="PANTHER" id="PTHR43495:SF5">
    <property type="entry name" value="GAMMA-AMINOBUTYRIC ACID PERMEASE"/>
    <property type="match status" value="1"/>
</dbReference>
<comment type="subcellular location">
    <subcellularLocation>
        <location evidence="1">Membrane</location>
        <topology evidence="1">Multi-pass membrane protein</topology>
    </subcellularLocation>
</comment>
<dbReference type="FunFam" id="1.20.1740.10:FF:000001">
    <property type="entry name" value="Amino acid permease"/>
    <property type="match status" value="1"/>
</dbReference>
<evidence type="ECO:0000256" key="7">
    <source>
        <dbReference type="SAM" id="Phobius"/>
    </source>
</evidence>
<protein>
    <submittedName>
        <fullName evidence="9">Amino acid permease-associated region</fullName>
    </submittedName>
</protein>
<evidence type="ECO:0000256" key="4">
    <source>
        <dbReference type="ARBA" id="ARBA00022970"/>
    </source>
</evidence>
<dbReference type="RefSeq" id="WP_004622333.1">
    <property type="nucleotide sequence ID" value="NZ_ACXX02000019.1"/>
</dbReference>
<keyword evidence="10" id="KW-1185">Reference proteome</keyword>
<feature type="transmembrane region" description="Helical" evidence="7">
    <location>
        <begin position="15"/>
        <end position="38"/>
    </location>
</feature>
<feature type="transmembrane region" description="Helical" evidence="7">
    <location>
        <begin position="426"/>
        <end position="444"/>
    </location>
</feature>
<dbReference type="PIRSF" id="PIRSF006060">
    <property type="entry name" value="AA_transporter"/>
    <property type="match status" value="1"/>
</dbReference>
<feature type="transmembrane region" description="Helical" evidence="7">
    <location>
        <begin position="199"/>
        <end position="221"/>
    </location>
</feature>
<reference evidence="9" key="1">
    <citation type="submission" date="2009-07" db="EMBL/GenBank/DDBJ databases">
        <authorList>
            <consortium name="US DOE Joint Genome Institute (JGI-PGF)"/>
            <person name="Lucas S."/>
            <person name="Copeland A."/>
            <person name="Lapidus A."/>
            <person name="Glavina del Rio T."/>
            <person name="Tice H."/>
            <person name="Bruce D."/>
            <person name="Goodwin L."/>
            <person name="Pitluck S."/>
            <person name="Larimer F."/>
            <person name="Land M.L."/>
            <person name="Mouttaki H."/>
            <person name="He Z."/>
            <person name="Zhou J."/>
            <person name="Hemme C.L."/>
        </authorList>
    </citation>
    <scope>NUCLEOTIDE SEQUENCE [LARGE SCALE GENOMIC DNA]</scope>
    <source>
        <strain evidence="9">DSM 2782</strain>
    </source>
</reference>
<evidence type="ECO:0000313" key="9">
    <source>
        <dbReference type="EMBL" id="EGD45880.1"/>
    </source>
</evidence>
<keyword evidence="5 7" id="KW-1133">Transmembrane helix</keyword>
<evidence type="ECO:0000256" key="2">
    <source>
        <dbReference type="ARBA" id="ARBA00022448"/>
    </source>
</evidence>
<accession>F1TIA2</accession>
<keyword evidence="4" id="KW-0029">Amino-acid transport</keyword>
<dbReference type="InterPro" id="IPR004841">
    <property type="entry name" value="AA-permease/SLC12A_dom"/>
</dbReference>
<proteinExistence type="predicted"/>
<evidence type="ECO:0000256" key="3">
    <source>
        <dbReference type="ARBA" id="ARBA00022692"/>
    </source>
</evidence>
<feature type="transmembrane region" description="Helical" evidence="7">
    <location>
        <begin position="401"/>
        <end position="420"/>
    </location>
</feature>
<organism evidence="9 10">
    <name type="scientific">Ruminiclostridium papyrosolvens DSM 2782</name>
    <dbReference type="NCBI Taxonomy" id="588581"/>
    <lineage>
        <taxon>Bacteria</taxon>
        <taxon>Bacillati</taxon>
        <taxon>Bacillota</taxon>
        <taxon>Clostridia</taxon>
        <taxon>Eubacteriales</taxon>
        <taxon>Oscillospiraceae</taxon>
        <taxon>Ruminiclostridium</taxon>
    </lineage>
</organism>
<evidence type="ECO:0000256" key="1">
    <source>
        <dbReference type="ARBA" id="ARBA00004141"/>
    </source>
</evidence>
<dbReference type="GO" id="GO:0016020">
    <property type="term" value="C:membrane"/>
    <property type="evidence" value="ECO:0007669"/>
    <property type="project" value="UniProtKB-SubCell"/>
</dbReference>
<feature type="transmembrane region" description="Helical" evidence="7">
    <location>
        <begin position="276"/>
        <end position="296"/>
    </location>
</feature>
<feature type="transmembrane region" description="Helical" evidence="7">
    <location>
        <begin position="357"/>
        <end position="380"/>
    </location>
</feature>
<reference evidence="9" key="2">
    <citation type="submission" date="2011-01" db="EMBL/GenBank/DDBJ databases">
        <title>The Non-contiguous Finished genome of Clostridium papyrosolvens.</title>
        <authorList>
            <person name="Lucas S."/>
            <person name="Copeland A."/>
            <person name="Lapidus A."/>
            <person name="Cheng J.-F."/>
            <person name="Goodwin L."/>
            <person name="Pitluck S."/>
            <person name="Misra M."/>
            <person name="Chertkov O."/>
            <person name="Detter J.C."/>
            <person name="Han C."/>
            <person name="Tapia R."/>
            <person name="Land M."/>
            <person name="Hauser L."/>
            <person name="Kyrpides N."/>
            <person name="Ivanova N."/>
            <person name="Pagani I."/>
            <person name="Mouttaki H."/>
            <person name="He Z."/>
            <person name="Zhou J."/>
            <person name="Hemme C.L."/>
            <person name="Woyke T."/>
        </authorList>
    </citation>
    <scope>NUCLEOTIDE SEQUENCE [LARGE SCALE GENOMIC DNA]</scope>
    <source>
        <strain evidence="9">DSM 2782</strain>
    </source>
</reference>
<sequence>MSSKSIKKGFSRNHLIIMALGNIIGSGIFLGSGTVISIAGPGAILAYIFGGIIMVMEVMFITEMTIINPAPGSFRVHASEIFGPWIGFVNGWMFWFSGVLGMASEVAAAAIFTGLWFPGIPLGVFCVIYALVMTVINLKDARGLSIIESFLASVKVLSLVVFIVFALTTIVGITSFGGIKLLPVFQSANSFMPNGFRGIFASMIMVMFSLTGTGIIGIAIAESENPEKDAPPAIYTITITVIVLYTLSIFFIIYLMPWKAFSTSESPFVEILKRAGIPFGGDILNFIVLTAALSGLNSSMYSASRMLNSLSMGKQAPKKFLVKNKNGVPVYALGLSSVVLLLTAIISYIVPSKVFEILATASGFTALVNWLTISITHFFYRRKTIKEKPDRLKYKVPGWPFINFIAVAFILIVFATSPLYPGQISGLVGSITLFGVLIIIYGILKSKKIIN</sequence>
<keyword evidence="6 7" id="KW-0472">Membrane</keyword>
<evidence type="ECO:0000256" key="5">
    <source>
        <dbReference type="ARBA" id="ARBA00022989"/>
    </source>
</evidence>
<comment type="caution">
    <text evidence="9">The sequence shown here is derived from an EMBL/GenBank/DDBJ whole genome shotgun (WGS) entry which is preliminary data.</text>
</comment>
<dbReference type="AlphaFoldDB" id="F1TIA2"/>
<dbReference type="GO" id="GO:0006865">
    <property type="term" value="P:amino acid transport"/>
    <property type="evidence" value="ECO:0007669"/>
    <property type="project" value="UniProtKB-KW"/>
</dbReference>
<feature type="transmembrane region" description="Helical" evidence="7">
    <location>
        <begin position="156"/>
        <end position="179"/>
    </location>
</feature>
<evidence type="ECO:0000313" key="10">
    <source>
        <dbReference type="Proteomes" id="UP000003860"/>
    </source>
</evidence>
<name>F1TIA2_9FIRM</name>
<feature type="transmembrane region" description="Helical" evidence="7">
    <location>
        <begin position="233"/>
        <end position="256"/>
    </location>
</feature>
<feature type="domain" description="Amino acid permease/ SLC12A" evidence="8">
    <location>
        <begin position="14"/>
        <end position="439"/>
    </location>
</feature>
<feature type="transmembrane region" description="Helical" evidence="7">
    <location>
        <begin position="82"/>
        <end position="103"/>
    </location>
</feature>
<dbReference type="eggNOG" id="COG1113">
    <property type="taxonomic scope" value="Bacteria"/>
</dbReference>
<dbReference type="EMBL" id="ACXX02000019">
    <property type="protein sequence ID" value="EGD45880.1"/>
    <property type="molecule type" value="Genomic_DNA"/>
</dbReference>
<evidence type="ECO:0000259" key="8">
    <source>
        <dbReference type="Pfam" id="PF00324"/>
    </source>
</evidence>
<feature type="transmembrane region" description="Helical" evidence="7">
    <location>
        <begin position="115"/>
        <end position="136"/>
    </location>
</feature>
<feature type="transmembrane region" description="Helical" evidence="7">
    <location>
        <begin position="44"/>
        <end position="61"/>
    </location>
</feature>
<gene>
    <name evidence="9" type="ORF">Cpap_0249</name>
</gene>
<feature type="transmembrane region" description="Helical" evidence="7">
    <location>
        <begin position="328"/>
        <end position="351"/>
    </location>
</feature>
<dbReference type="GO" id="GO:0055085">
    <property type="term" value="P:transmembrane transport"/>
    <property type="evidence" value="ECO:0007669"/>
    <property type="project" value="InterPro"/>
</dbReference>
<evidence type="ECO:0000256" key="6">
    <source>
        <dbReference type="ARBA" id="ARBA00023136"/>
    </source>
</evidence>
<dbReference type="Gene3D" id="1.20.1740.10">
    <property type="entry name" value="Amino acid/polyamine transporter I"/>
    <property type="match status" value="1"/>
</dbReference>
<keyword evidence="3 7" id="KW-0812">Transmembrane</keyword>
<dbReference type="OrthoDB" id="9780162at2"/>
<keyword evidence="2" id="KW-0813">Transport</keyword>